<dbReference type="PROSITE" id="PS51257">
    <property type="entry name" value="PROKAR_LIPOPROTEIN"/>
    <property type="match status" value="1"/>
</dbReference>
<feature type="domain" description="RagB/SusD" evidence="6">
    <location>
        <begin position="382"/>
        <end position="591"/>
    </location>
</feature>
<reference evidence="8 9" key="1">
    <citation type="submission" date="2016-01" db="EMBL/GenBank/DDBJ databases">
        <title>The draft genome sequence of Aquimarina sp. RZW4-3-2.</title>
        <authorList>
            <person name="Wang Y."/>
        </authorList>
    </citation>
    <scope>NUCLEOTIDE SEQUENCE [LARGE SCALE GENOMIC DNA]</scope>
    <source>
        <strain evidence="8 9">RZW4-3-2</strain>
    </source>
</reference>
<dbReference type="GO" id="GO:0009279">
    <property type="term" value="C:cell outer membrane"/>
    <property type="evidence" value="ECO:0007669"/>
    <property type="project" value="UniProtKB-SubCell"/>
</dbReference>
<evidence type="ECO:0000256" key="1">
    <source>
        <dbReference type="ARBA" id="ARBA00004442"/>
    </source>
</evidence>
<dbReference type="OrthoDB" id="5694214at2"/>
<evidence type="ECO:0000256" key="3">
    <source>
        <dbReference type="ARBA" id="ARBA00022729"/>
    </source>
</evidence>
<name>A0A162XZC6_9FLAO</name>
<comment type="similarity">
    <text evidence="2">Belongs to the SusD family.</text>
</comment>
<organism evidence="8 9">
    <name type="scientific">Aquimarina aggregata</name>
    <dbReference type="NCBI Taxonomy" id="1642818"/>
    <lineage>
        <taxon>Bacteria</taxon>
        <taxon>Pseudomonadati</taxon>
        <taxon>Bacteroidota</taxon>
        <taxon>Flavobacteriia</taxon>
        <taxon>Flavobacteriales</taxon>
        <taxon>Flavobacteriaceae</taxon>
        <taxon>Aquimarina</taxon>
    </lineage>
</organism>
<keyword evidence="9" id="KW-1185">Reference proteome</keyword>
<protein>
    <recommendedName>
        <fullName evidence="10">Carbohydrate-binding protein SusD</fullName>
    </recommendedName>
</protein>
<accession>A0A162XZC6</accession>
<evidence type="ECO:0000313" key="9">
    <source>
        <dbReference type="Proteomes" id="UP000076715"/>
    </source>
</evidence>
<keyword evidence="5" id="KW-0998">Cell outer membrane</keyword>
<dbReference type="InterPro" id="IPR011990">
    <property type="entry name" value="TPR-like_helical_dom_sf"/>
</dbReference>
<dbReference type="RefSeq" id="WP_066318664.1">
    <property type="nucleotide sequence ID" value="NZ_LQRT01000046.1"/>
</dbReference>
<dbReference type="Gene3D" id="1.25.40.390">
    <property type="match status" value="1"/>
</dbReference>
<feature type="domain" description="SusD-like N-terminal" evidence="7">
    <location>
        <begin position="21"/>
        <end position="230"/>
    </location>
</feature>
<keyword evidence="3" id="KW-0732">Signal</keyword>
<evidence type="ECO:0000256" key="5">
    <source>
        <dbReference type="ARBA" id="ARBA00023237"/>
    </source>
</evidence>
<dbReference type="InterPro" id="IPR033985">
    <property type="entry name" value="SusD-like_N"/>
</dbReference>
<dbReference type="AlphaFoldDB" id="A0A162XZC6"/>
<keyword evidence="4" id="KW-0472">Membrane</keyword>
<proteinExistence type="inferred from homology"/>
<comment type="subcellular location">
    <subcellularLocation>
        <location evidence="1">Cell outer membrane</location>
    </subcellularLocation>
</comment>
<evidence type="ECO:0000313" key="8">
    <source>
        <dbReference type="EMBL" id="KZS38848.1"/>
    </source>
</evidence>
<dbReference type="InterPro" id="IPR012944">
    <property type="entry name" value="SusD_RagB_dom"/>
</dbReference>
<dbReference type="SUPFAM" id="SSF48452">
    <property type="entry name" value="TPR-like"/>
    <property type="match status" value="1"/>
</dbReference>
<evidence type="ECO:0008006" key="10">
    <source>
        <dbReference type="Google" id="ProtNLM"/>
    </source>
</evidence>
<dbReference type="EMBL" id="LQRT01000046">
    <property type="protein sequence ID" value="KZS38848.1"/>
    <property type="molecule type" value="Genomic_DNA"/>
</dbReference>
<gene>
    <name evidence="8" type="ORF">AWE51_14805</name>
</gene>
<dbReference type="Proteomes" id="UP000076715">
    <property type="component" value="Unassembled WGS sequence"/>
</dbReference>
<dbReference type="Pfam" id="PF07980">
    <property type="entry name" value="SusD_RagB"/>
    <property type="match status" value="1"/>
</dbReference>
<dbReference type="STRING" id="1642818.AWE51_14805"/>
<evidence type="ECO:0000259" key="6">
    <source>
        <dbReference type="Pfam" id="PF07980"/>
    </source>
</evidence>
<sequence>MKKTQYILTIICIFFIISCDDYLDQPNPNAPEFPETIQDLEDTNLLINAVYNSLFHHYVLSIEENTLNSDEGSVGNRGNGGNNPLDRLVWYRHEYNSATTEVSRKWAALYRGIFIANQAIHGLELIEPTISSQTEIDEWNKQKAEAQFFRGLYHFYLHSTFNNGNIIIRDRFEADLDARNKDVSSSEEVIDFFRQDLKAAIEFLPNPSEIQEQGRITKGTATMILANSYLYEGTDAAIETAKNLYQDLINNFGYQLETDMAKMFTTEGEFNSESIFEVPYTIDFNVTDNAFDENSLHNRLAGRSAPFTFGGQQRFLPSSWLILEYLNEEIDPLDNRNVIQAGNGSTTTRRVSMRASAMVALNNDLDTRVYQSPNVLQAGNLGGGNNNFITSLFKKYTNHDIASSEQATSSGDRNKSGKNVTINRLSEVYLNLAECYIRQNQISDALNAINAVRSRWGLIKLGVGSPSASFDNIVYDQTTLMEHLMFFEKPLELSSEGHAIRIIDLRRWNVAQARFSDLALRQYHPIQYDAPTGLSRGSITSRANGTITLFDPSDPPGNLNIIYNEFEGAATNYSINQGYLPIPEDEVNNNTAN</sequence>
<evidence type="ECO:0000256" key="2">
    <source>
        <dbReference type="ARBA" id="ARBA00006275"/>
    </source>
</evidence>
<evidence type="ECO:0000259" key="7">
    <source>
        <dbReference type="Pfam" id="PF14322"/>
    </source>
</evidence>
<comment type="caution">
    <text evidence="8">The sequence shown here is derived from an EMBL/GenBank/DDBJ whole genome shotgun (WGS) entry which is preliminary data.</text>
</comment>
<dbReference type="Pfam" id="PF14322">
    <property type="entry name" value="SusD-like_3"/>
    <property type="match status" value="1"/>
</dbReference>
<evidence type="ECO:0000256" key="4">
    <source>
        <dbReference type="ARBA" id="ARBA00023136"/>
    </source>
</evidence>